<dbReference type="GO" id="GO:0004672">
    <property type="term" value="F:protein kinase activity"/>
    <property type="evidence" value="ECO:0007669"/>
    <property type="project" value="InterPro"/>
</dbReference>
<dbReference type="Gene3D" id="1.10.510.10">
    <property type="entry name" value="Transferase(Phosphotransferase) domain 1"/>
    <property type="match status" value="1"/>
</dbReference>
<protein>
    <recommendedName>
        <fullName evidence="1">Protein kinase domain-containing protein</fullName>
    </recommendedName>
</protein>
<dbReference type="SUPFAM" id="SSF56112">
    <property type="entry name" value="Protein kinase-like (PK-like)"/>
    <property type="match status" value="1"/>
</dbReference>
<dbReference type="Proteomes" id="UP000294933">
    <property type="component" value="Unassembled WGS sequence"/>
</dbReference>
<name>A0A4Y7Q4R9_9AGAM</name>
<accession>A0A4Y7Q4R9</accession>
<organism evidence="2 3">
    <name type="scientific">Rickenella mellea</name>
    <dbReference type="NCBI Taxonomy" id="50990"/>
    <lineage>
        <taxon>Eukaryota</taxon>
        <taxon>Fungi</taxon>
        <taxon>Dikarya</taxon>
        <taxon>Basidiomycota</taxon>
        <taxon>Agaricomycotina</taxon>
        <taxon>Agaricomycetes</taxon>
        <taxon>Hymenochaetales</taxon>
        <taxon>Rickenellaceae</taxon>
        <taxon>Rickenella</taxon>
    </lineage>
</organism>
<dbReference type="Pfam" id="PF00069">
    <property type="entry name" value="Pkinase"/>
    <property type="match status" value="1"/>
</dbReference>
<keyword evidence="3" id="KW-1185">Reference proteome</keyword>
<dbReference type="InterPro" id="IPR000719">
    <property type="entry name" value="Prot_kinase_dom"/>
</dbReference>
<dbReference type="VEuPathDB" id="FungiDB:BD410DRAFT_211554"/>
<proteinExistence type="predicted"/>
<dbReference type="InterPro" id="IPR011009">
    <property type="entry name" value="Kinase-like_dom_sf"/>
</dbReference>
<dbReference type="GO" id="GO:0005524">
    <property type="term" value="F:ATP binding"/>
    <property type="evidence" value="ECO:0007669"/>
    <property type="project" value="InterPro"/>
</dbReference>
<evidence type="ECO:0000313" key="3">
    <source>
        <dbReference type="Proteomes" id="UP000294933"/>
    </source>
</evidence>
<sequence length="279" mass="31314">MTGHKGPILTTLSLKYMHDVLCALEYLHSGIDEKAVVHGDLNNTLSIAVDYDDVASLTDFGHKDKYSLGENETNISETIYAAIRAEPPECRDSRPINWLPYHGSPILHPSGDMWSFGLLLVRVLAYPGRSVSDEAIQAIYRSIYRSVEQVKQGSRPNRSNDVVIDDDIWDFAVGKCRVMDSSKRITAQDAKPIIKGFLRHARVKEGGKTLQKYPTPHLLRLIGSLTLKDLSLTALGVSVGSNAAKVLLALARQHPRQPMVRHTHRKNSWLRYRNTCYNQ</sequence>
<evidence type="ECO:0000313" key="2">
    <source>
        <dbReference type="EMBL" id="TDL22653.1"/>
    </source>
</evidence>
<dbReference type="AlphaFoldDB" id="A0A4Y7Q4R9"/>
<dbReference type="EMBL" id="ML170174">
    <property type="protein sequence ID" value="TDL22653.1"/>
    <property type="molecule type" value="Genomic_DNA"/>
</dbReference>
<dbReference type="PROSITE" id="PS50011">
    <property type="entry name" value="PROTEIN_KINASE_DOM"/>
    <property type="match status" value="1"/>
</dbReference>
<evidence type="ECO:0000259" key="1">
    <source>
        <dbReference type="PROSITE" id="PS50011"/>
    </source>
</evidence>
<reference evidence="2 3" key="1">
    <citation type="submission" date="2018-06" db="EMBL/GenBank/DDBJ databases">
        <title>A transcriptomic atlas of mushroom development highlights an independent origin of complex multicellularity.</title>
        <authorList>
            <consortium name="DOE Joint Genome Institute"/>
            <person name="Krizsan K."/>
            <person name="Almasi E."/>
            <person name="Merenyi Z."/>
            <person name="Sahu N."/>
            <person name="Viragh M."/>
            <person name="Koszo T."/>
            <person name="Mondo S."/>
            <person name="Kiss B."/>
            <person name="Balint B."/>
            <person name="Kues U."/>
            <person name="Barry K."/>
            <person name="Hegedus J.C."/>
            <person name="Henrissat B."/>
            <person name="Johnson J."/>
            <person name="Lipzen A."/>
            <person name="Ohm R."/>
            <person name="Nagy I."/>
            <person name="Pangilinan J."/>
            <person name="Yan J."/>
            <person name="Xiong Y."/>
            <person name="Grigoriev I.V."/>
            <person name="Hibbett D.S."/>
            <person name="Nagy L.G."/>
        </authorList>
    </citation>
    <scope>NUCLEOTIDE SEQUENCE [LARGE SCALE GENOMIC DNA]</scope>
    <source>
        <strain evidence="2 3">SZMC22713</strain>
    </source>
</reference>
<feature type="domain" description="Protein kinase" evidence="1">
    <location>
        <begin position="1"/>
        <end position="203"/>
    </location>
</feature>
<gene>
    <name evidence="2" type="ORF">BD410DRAFT_211554</name>
</gene>